<protein>
    <submittedName>
        <fullName evidence="1">Uncharacterized protein</fullName>
    </submittedName>
</protein>
<reference evidence="1 2" key="1">
    <citation type="journal article" date="2013" name="Front. Microbiol.">
        <title>Comparative genomic analyses of the cyanobacterium, Lyngbya aestuarii BL J, a powerful hydrogen producer.</title>
        <authorList>
            <person name="Kothari A."/>
            <person name="Vaughn M."/>
            <person name="Garcia-Pichel F."/>
        </authorList>
    </citation>
    <scope>NUCLEOTIDE SEQUENCE [LARGE SCALE GENOMIC DNA]</scope>
    <source>
        <strain evidence="1 2">BL J</strain>
    </source>
</reference>
<organism evidence="1 2">
    <name type="scientific">Lyngbya aestuarii BL J</name>
    <dbReference type="NCBI Taxonomy" id="1348334"/>
    <lineage>
        <taxon>Bacteria</taxon>
        <taxon>Bacillati</taxon>
        <taxon>Cyanobacteriota</taxon>
        <taxon>Cyanophyceae</taxon>
        <taxon>Oscillatoriophycideae</taxon>
        <taxon>Oscillatoriales</taxon>
        <taxon>Microcoleaceae</taxon>
        <taxon>Lyngbya</taxon>
    </lineage>
</organism>
<proteinExistence type="predicted"/>
<dbReference type="Proteomes" id="UP000017127">
    <property type="component" value="Unassembled WGS sequence"/>
</dbReference>
<comment type="caution">
    <text evidence="1">The sequence shown here is derived from an EMBL/GenBank/DDBJ whole genome shotgun (WGS) entry which is preliminary data.</text>
</comment>
<accession>U7QGX0</accession>
<dbReference type="AlphaFoldDB" id="U7QGX0"/>
<evidence type="ECO:0000313" key="1">
    <source>
        <dbReference type="EMBL" id="ERT07138.1"/>
    </source>
</evidence>
<gene>
    <name evidence="1" type="ORF">M595_2888</name>
</gene>
<dbReference type="EMBL" id="AUZM01000025">
    <property type="protein sequence ID" value="ERT07138.1"/>
    <property type="molecule type" value="Genomic_DNA"/>
</dbReference>
<keyword evidence="2" id="KW-1185">Reference proteome</keyword>
<evidence type="ECO:0000313" key="2">
    <source>
        <dbReference type="Proteomes" id="UP000017127"/>
    </source>
</evidence>
<sequence length="38" mass="4193">MIKVQDFVKVSCADPPEIYGLSFILSKDGNPCTEGFQD</sequence>
<name>U7QGX0_9CYAN</name>